<name>U5QSE7_GLOK1</name>
<evidence type="ECO:0000256" key="2">
    <source>
        <dbReference type="ARBA" id="ARBA00022692"/>
    </source>
</evidence>
<feature type="chain" id="PRO_5004664027" evidence="10">
    <location>
        <begin position="25"/>
        <end position="413"/>
    </location>
</feature>
<dbReference type="PANTHER" id="PTHR46208:SF1">
    <property type="entry name" value="MITOCHONDRIAL IMPORT RECEPTOR SUBUNIT TOM70"/>
    <property type="match status" value="1"/>
</dbReference>
<dbReference type="STRING" id="1183438.GKIL_4409"/>
<dbReference type="PANTHER" id="PTHR46208">
    <property type="entry name" value="MITOCHONDRIAL IMPORT RECEPTOR SUBUNIT TOM70"/>
    <property type="match status" value="1"/>
</dbReference>
<dbReference type="InterPro" id="IPR019734">
    <property type="entry name" value="TPR_rpt"/>
</dbReference>
<reference evidence="12 13" key="1">
    <citation type="journal article" date="2013" name="PLoS ONE">
        <title>Cultivation and Complete Genome Sequencing of Gloeobacter kilaueensis sp. nov., from a Lava Cave in Kilauea Caldera, Hawai'i.</title>
        <authorList>
            <person name="Saw J.H."/>
            <person name="Schatz M."/>
            <person name="Brown M.V."/>
            <person name="Kunkel D.D."/>
            <person name="Foster J.S."/>
            <person name="Shick H."/>
            <person name="Christensen S."/>
            <person name="Hou S."/>
            <person name="Wan X."/>
            <person name="Donachie S.P."/>
        </authorList>
    </citation>
    <scope>NUCLEOTIDE SEQUENCE [LARGE SCALE GENOMIC DNA]</scope>
    <source>
        <strain evidence="13">JS</strain>
    </source>
</reference>
<dbReference type="GO" id="GO:0008320">
    <property type="term" value="F:protein transmembrane transporter activity"/>
    <property type="evidence" value="ECO:0007669"/>
    <property type="project" value="TreeGrafter"/>
</dbReference>
<organism evidence="12 13">
    <name type="scientific">Gloeobacter kilaueensis (strain ATCC BAA-2537 / CCAP 1431/1 / ULC 316 / JS1)</name>
    <dbReference type="NCBI Taxonomy" id="1183438"/>
    <lineage>
        <taxon>Bacteria</taxon>
        <taxon>Bacillati</taxon>
        <taxon>Cyanobacteriota</taxon>
        <taxon>Cyanophyceae</taxon>
        <taxon>Gloeobacterales</taxon>
        <taxon>Gloeobacteraceae</taxon>
        <taxon>Gloeobacter</taxon>
    </lineage>
</organism>
<dbReference type="SUPFAM" id="SSF74653">
    <property type="entry name" value="TolA/TonB C-terminal domain"/>
    <property type="match status" value="1"/>
</dbReference>
<protein>
    <submittedName>
        <fullName evidence="12">Periplasmic protein TonB</fullName>
    </submittedName>
</protein>
<evidence type="ECO:0000256" key="6">
    <source>
        <dbReference type="ARBA" id="ARBA00023136"/>
    </source>
</evidence>
<dbReference type="InterPro" id="IPR011990">
    <property type="entry name" value="TPR-like_helical_dom_sf"/>
</dbReference>
<keyword evidence="6" id="KW-0472">Membrane</keyword>
<dbReference type="Gene3D" id="3.30.1150.10">
    <property type="match status" value="1"/>
</dbReference>
<evidence type="ECO:0000256" key="3">
    <source>
        <dbReference type="ARBA" id="ARBA00022737"/>
    </source>
</evidence>
<dbReference type="eggNOG" id="COG0457">
    <property type="taxonomic scope" value="Bacteria"/>
</dbReference>
<dbReference type="GO" id="GO:0030943">
    <property type="term" value="F:mitochondrion targeting sequence binding"/>
    <property type="evidence" value="ECO:0007669"/>
    <property type="project" value="TreeGrafter"/>
</dbReference>
<dbReference type="PROSITE" id="PS50005">
    <property type="entry name" value="TPR"/>
    <property type="match status" value="1"/>
</dbReference>
<keyword evidence="2" id="KW-0812">Transmembrane</keyword>
<keyword evidence="10" id="KW-0732">Signal</keyword>
<keyword evidence="13" id="KW-1185">Reference proteome</keyword>
<evidence type="ECO:0000256" key="10">
    <source>
        <dbReference type="SAM" id="SignalP"/>
    </source>
</evidence>
<evidence type="ECO:0000256" key="4">
    <source>
        <dbReference type="ARBA" id="ARBA00022803"/>
    </source>
</evidence>
<dbReference type="NCBIfam" id="TIGR01352">
    <property type="entry name" value="tonB_Cterm"/>
    <property type="match status" value="1"/>
</dbReference>
<evidence type="ECO:0000256" key="1">
    <source>
        <dbReference type="ARBA" id="ARBA00004167"/>
    </source>
</evidence>
<evidence type="ECO:0000313" key="12">
    <source>
        <dbReference type="EMBL" id="AGY60655.1"/>
    </source>
</evidence>
<dbReference type="eggNOG" id="COG0810">
    <property type="taxonomic scope" value="Bacteria"/>
</dbReference>
<feature type="domain" description="TonB C-terminal" evidence="11">
    <location>
        <begin position="316"/>
        <end position="413"/>
    </location>
</feature>
<evidence type="ECO:0000256" key="8">
    <source>
        <dbReference type="PROSITE-ProRule" id="PRU00339"/>
    </source>
</evidence>
<keyword evidence="3" id="KW-0677">Repeat</keyword>
<keyword evidence="4 8" id="KW-0802">TPR repeat</keyword>
<dbReference type="GO" id="GO:0030150">
    <property type="term" value="P:protein import into mitochondrial matrix"/>
    <property type="evidence" value="ECO:0007669"/>
    <property type="project" value="TreeGrafter"/>
</dbReference>
<feature type="coiled-coil region" evidence="9">
    <location>
        <begin position="97"/>
        <end position="124"/>
    </location>
</feature>
<evidence type="ECO:0000259" key="11">
    <source>
        <dbReference type="PROSITE" id="PS52015"/>
    </source>
</evidence>
<comment type="subcellular location">
    <subcellularLocation>
        <location evidence="1">Membrane</location>
        <topology evidence="1">Single-pass membrane protein</topology>
    </subcellularLocation>
</comment>
<dbReference type="Pfam" id="PF13103">
    <property type="entry name" value="TonB_2"/>
    <property type="match status" value="1"/>
</dbReference>
<dbReference type="AlphaFoldDB" id="U5QSE7"/>
<dbReference type="InterPro" id="IPR037682">
    <property type="entry name" value="TonB_C"/>
</dbReference>
<dbReference type="InterPro" id="IPR006260">
    <property type="entry name" value="TonB/TolA_C"/>
</dbReference>
<dbReference type="KEGG" id="glj:GKIL_4409"/>
<keyword evidence="5" id="KW-1133">Transmembrane helix</keyword>
<proteinExistence type="inferred from homology"/>
<gene>
    <name evidence="12" type="ORF">GKIL_4409</name>
</gene>
<dbReference type="PROSITE" id="PS52015">
    <property type="entry name" value="TONB_CTD"/>
    <property type="match status" value="1"/>
</dbReference>
<dbReference type="EMBL" id="CP003587">
    <property type="protein sequence ID" value="AGY60655.1"/>
    <property type="molecule type" value="Genomic_DNA"/>
</dbReference>
<evidence type="ECO:0000256" key="5">
    <source>
        <dbReference type="ARBA" id="ARBA00022989"/>
    </source>
</evidence>
<evidence type="ECO:0000256" key="7">
    <source>
        <dbReference type="ARBA" id="ARBA00038030"/>
    </source>
</evidence>
<accession>U5QSE7</accession>
<evidence type="ECO:0000313" key="13">
    <source>
        <dbReference type="Proteomes" id="UP000017396"/>
    </source>
</evidence>
<dbReference type="Gene3D" id="1.25.40.10">
    <property type="entry name" value="Tetratricopeptide repeat domain"/>
    <property type="match status" value="2"/>
</dbReference>
<dbReference type="SMART" id="SM00028">
    <property type="entry name" value="TPR"/>
    <property type="match status" value="4"/>
</dbReference>
<feature type="signal peptide" evidence="10">
    <location>
        <begin position="1"/>
        <end position="24"/>
    </location>
</feature>
<feature type="repeat" description="TPR" evidence="8">
    <location>
        <begin position="91"/>
        <end position="124"/>
    </location>
</feature>
<dbReference type="OrthoDB" id="9815040at2"/>
<dbReference type="HOGENOM" id="CLU_665261_0_0_3"/>
<dbReference type="Proteomes" id="UP000017396">
    <property type="component" value="Chromosome"/>
</dbReference>
<dbReference type="SUPFAM" id="SSF48452">
    <property type="entry name" value="TPR-like"/>
    <property type="match status" value="1"/>
</dbReference>
<keyword evidence="9" id="KW-0175">Coiled coil</keyword>
<evidence type="ECO:0000256" key="9">
    <source>
        <dbReference type="SAM" id="Coils"/>
    </source>
</evidence>
<dbReference type="GO" id="GO:0016020">
    <property type="term" value="C:membrane"/>
    <property type="evidence" value="ECO:0007669"/>
    <property type="project" value="UniProtKB-SubCell"/>
</dbReference>
<comment type="similarity">
    <text evidence="7">Belongs to the Tom70 family.</text>
</comment>
<sequence>MNFCRSGCAAVVAIFWAISGRAAAAQPAPAACSETVLPKTRTVASANGSAALPAATSIDWQRLALDREDGGDLTGALAADTCALALDDSDGRTYYHRAQIQTALKNYRAALEDYQRAIDQEFNQPFVYFEQALALLAVGEIQKTMETFAKITQQKASDSLKAQALNNLSILRLQYPQIRPNIDALQPVERDFDAAVQLAPKEPIIYYNRGVFRLLQRELTSARQDFNKNRTLPEKDFIENRRVLLKIDPAAYLVSVNTLDIAFQDNSNNPGIFANVPLIASPGYRSITYKYAPALRTYLLNQPYLYVYLNDLESELDWQPYIEQLQAQIKNYWNTEKIQVTTKTVVQFDVISSGTVQNLRIIDGSGNKDSDTAAIEAINASSPFNLLPVQYTNREEGKRRVTINFTFDINARD</sequence>